<dbReference type="HOGENOM" id="CLU_2257638_0_0_6"/>
<dbReference type="EMBL" id="APPZ01000007">
    <property type="protein sequence ID" value="ENV71889.1"/>
    <property type="molecule type" value="Genomic_DNA"/>
</dbReference>
<dbReference type="AlphaFoldDB" id="N9CMZ4"/>
<comment type="caution">
    <text evidence="1">The sequence shown here is derived from an EMBL/GenBank/DDBJ whole genome shotgun (WGS) entry which is preliminary data.</text>
</comment>
<dbReference type="GeneID" id="56338538"/>
<name>N9CMZ4_ACIJO</name>
<reference evidence="1 2" key="1">
    <citation type="submission" date="2013-02" db="EMBL/GenBank/DDBJ databases">
        <title>The Genome Sequence of Acinetobacter johnsonii ANC 3681.</title>
        <authorList>
            <consortium name="The Broad Institute Genome Sequencing Platform"/>
            <consortium name="The Broad Institute Genome Sequencing Center for Infectious Disease"/>
            <person name="Cerqueira G."/>
            <person name="Feldgarden M."/>
            <person name="Courvalin P."/>
            <person name="Perichon B."/>
            <person name="Grillot-Courvalin C."/>
            <person name="Clermont D."/>
            <person name="Rocha E."/>
            <person name="Yoon E.-J."/>
            <person name="Nemec A."/>
            <person name="Walker B."/>
            <person name="Young S.K."/>
            <person name="Zeng Q."/>
            <person name="Gargeya S."/>
            <person name="Fitzgerald M."/>
            <person name="Haas B."/>
            <person name="Abouelleil A."/>
            <person name="Alvarado L."/>
            <person name="Arachchi H.M."/>
            <person name="Berlin A.M."/>
            <person name="Chapman S.B."/>
            <person name="Dewar J."/>
            <person name="Goldberg J."/>
            <person name="Griggs A."/>
            <person name="Gujja S."/>
            <person name="Hansen M."/>
            <person name="Howarth C."/>
            <person name="Imamovic A."/>
            <person name="Larimer J."/>
            <person name="McCowan C."/>
            <person name="Murphy C."/>
            <person name="Neiman D."/>
            <person name="Pearson M."/>
            <person name="Priest M."/>
            <person name="Roberts A."/>
            <person name="Saif S."/>
            <person name="Shea T."/>
            <person name="Sisk P."/>
            <person name="Sykes S."/>
            <person name="Wortman J."/>
            <person name="Nusbaum C."/>
            <person name="Birren B."/>
        </authorList>
    </citation>
    <scope>NUCLEOTIDE SEQUENCE [LARGE SCALE GENOMIC DNA]</scope>
    <source>
        <strain evidence="1 2">ANC 3681</strain>
    </source>
</reference>
<dbReference type="Proteomes" id="UP000018444">
    <property type="component" value="Unassembled WGS sequence"/>
</dbReference>
<gene>
    <name evidence="1" type="ORF">F946_01344</name>
</gene>
<accession>N9CMZ4</accession>
<sequence>MRPCTRKVRTTAHLLQNISSGPIIAKIQGSTKKLGELNADAIVVLYSKENMQPVAIQKPDPQGHYQFQGLNTELRCFVIGFDNKQQYNAVIQDNVVPK</sequence>
<dbReference type="PATRIC" id="fig|1217662.4.peg.1304"/>
<dbReference type="RefSeq" id="WP_004980427.1">
    <property type="nucleotide sequence ID" value="NZ_KB849705.1"/>
</dbReference>
<evidence type="ECO:0000313" key="2">
    <source>
        <dbReference type="Proteomes" id="UP000018444"/>
    </source>
</evidence>
<proteinExistence type="predicted"/>
<evidence type="ECO:0008006" key="3">
    <source>
        <dbReference type="Google" id="ProtNLM"/>
    </source>
</evidence>
<evidence type="ECO:0000313" key="1">
    <source>
        <dbReference type="EMBL" id="ENV71889.1"/>
    </source>
</evidence>
<protein>
    <recommendedName>
        <fullName evidence="3">Carboxypeptidase regulatory-like domain-containing protein</fullName>
    </recommendedName>
</protein>
<organism evidence="1 2">
    <name type="scientific">Acinetobacter johnsonii ANC 3681</name>
    <dbReference type="NCBI Taxonomy" id="1217662"/>
    <lineage>
        <taxon>Bacteria</taxon>
        <taxon>Pseudomonadati</taxon>
        <taxon>Pseudomonadota</taxon>
        <taxon>Gammaproteobacteria</taxon>
        <taxon>Moraxellales</taxon>
        <taxon>Moraxellaceae</taxon>
        <taxon>Acinetobacter</taxon>
    </lineage>
</organism>